<dbReference type="NCBIfam" id="TIGR01730">
    <property type="entry name" value="RND_mfp"/>
    <property type="match status" value="1"/>
</dbReference>
<evidence type="ECO:0000256" key="1">
    <source>
        <dbReference type="ARBA" id="ARBA00009477"/>
    </source>
</evidence>
<dbReference type="Proteomes" id="UP001320148">
    <property type="component" value="Chromosome"/>
</dbReference>
<dbReference type="SUPFAM" id="SSF111369">
    <property type="entry name" value="HlyD-like secretion proteins"/>
    <property type="match status" value="1"/>
</dbReference>
<dbReference type="InterPro" id="IPR006143">
    <property type="entry name" value="RND_pump_MFP"/>
</dbReference>
<dbReference type="PANTHER" id="PTHR30469">
    <property type="entry name" value="MULTIDRUG RESISTANCE PROTEIN MDTA"/>
    <property type="match status" value="1"/>
</dbReference>
<sequence length="412" mass="44353">MIPNPMPPVTKPASRTLVRVGLPLLIIAAAIALAALIFITKPKAQKRPRTSLPPLVSWEETRLGDHRVTVSTMGTVLASTQIELKARVGGQVEWLSPNLIPGGRFKKGDILLTLDKADLNLALATARGKLKQAQADLALEQGNQDVARRELALMEVTTGRAVKDQALALRKPQLEKAEAGLALAAADLDKALLDHTRSDIRAPFDGMVLSRSTPTGTLVTAGQTVATLTGDDTWWVEATLPVKDLPWLILPQGPGTSGSKARIRTQNGTVFEGSLLRLLGDLNDKSRMARLLIEVRDPMGQSAAMGAPPLLLNSYVRAELEGKSIAGIIALPDRALRGEGEVWVAEGDKLRIRKVDIFWREGATLFVGKGLKPGERVILSDLSSPVDGMAIRTGDEKPEKKEKKGQPPARRG</sequence>
<feature type="domain" description="Multidrug resistance protein MdtA-like barrel-sandwich hybrid" evidence="4">
    <location>
        <begin position="81"/>
        <end position="228"/>
    </location>
</feature>
<dbReference type="Gene3D" id="2.40.30.170">
    <property type="match status" value="1"/>
</dbReference>
<reference evidence="5 6" key="1">
    <citation type="submission" date="2021-02" db="EMBL/GenBank/DDBJ databases">
        <title>Complete genome of Desulfoluna sp. strain ASN36.</title>
        <authorList>
            <person name="Takahashi A."/>
            <person name="Kojima H."/>
            <person name="Fukui M."/>
        </authorList>
    </citation>
    <scope>NUCLEOTIDE SEQUENCE [LARGE SCALE GENOMIC DNA]</scope>
    <source>
        <strain evidence="5 6">ASN36</strain>
    </source>
</reference>
<dbReference type="RefSeq" id="WP_236890726.1">
    <property type="nucleotide sequence ID" value="NZ_AP024488.1"/>
</dbReference>
<keyword evidence="3" id="KW-0812">Transmembrane</keyword>
<keyword evidence="3" id="KW-0472">Membrane</keyword>
<proteinExistence type="inferred from homology"/>
<dbReference type="Gene3D" id="2.40.50.100">
    <property type="match status" value="1"/>
</dbReference>
<evidence type="ECO:0000313" key="5">
    <source>
        <dbReference type="EMBL" id="BCS94409.1"/>
    </source>
</evidence>
<name>A0ABM7PB71_9BACT</name>
<evidence type="ECO:0000256" key="2">
    <source>
        <dbReference type="SAM" id="MobiDB-lite"/>
    </source>
</evidence>
<protein>
    <submittedName>
        <fullName evidence="5">RND superfamily efflux pump MFP component</fullName>
    </submittedName>
</protein>
<evidence type="ECO:0000313" key="6">
    <source>
        <dbReference type="Proteomes" id="UP001320148"/>
    </source>
</evidence>
<organism evidence="5 6">
    <name type="scientific">Desulfoluna limicola</name>
    <dbReference type="NCBI Taxonomy" id="2810562"/>
    <lineage>
        <taxon>Bacteria</taxon>
        <taxon>Pseudomonadati</taxon>
        <taxon>Thermodesulfobacteriota</taxon>
        <taxon>Desulfobacteria</taxon>
        <taxon>Desulfobacterales</taxon>
        <taxon>Desulfolunaceae</taxon>
        <taxon>Desulfoluna</taxon>
    </lineage>
</organism>
<evidence type="ECO:0000256" key="3">
    <source>
        <dbReference type="SAM" id="Phobius"/>
    </source>
</evidence>
<feature type="compositionally biased region" description="Basic and acidic residues" evidence="2">
    <location>
        <begin position="393"/>
        <end position="405"/>
    </location>
</feature>
<dbReference type="EMBL" id="AP024488">
    <property type="protein sequence ID" value="BCS94409.1"/>
    <property type="molecule type" value="Genomic_DNA"/>
</dbReference>
<comment type="similarity">
    <text evidence="1">Belongs to the membrane fusion protein (MFP) (TC 8.A.1) family.</text>
</comment>
<accession>A0ABM7PB71</accession>
<feature type="transmembrane region" description="Helical" evidence="3">
    <location>
        <begin position="20"/>
        <end position="39"/>
    </location>
</feature>
<dbReference type="PANTHER" id="PTHR30469:SF12">
    <property type="entry name" value="MULTIDRUG RESISTANCE PROTEIN MDTA"/>
    <property type="match status" value="1"/>
</dbReference>
<dbReference type="Pfam" id="PF25917">
    <property type="entry name" value="BSH_RND"/>
    <property type="match status" value="1"/>
</dbReference>
<dbReference type="InterPro" id="IPR058625">
    <property type="entry name" value="MdtA-like_BSH"/>
</dbReference>
<evidence type="ECO:0000259" key="4">
    <source>
        <dbReference type="Pfam" id="PF25917"/>
    </source>
</evidence>
<feature type="region of interest" description="Disordered" evidence="2">
    <location>
        <begin position="387"/>
        <end position="412"/>
    </location>
</feature>
<dbReference type="Gene3D" id="2.40.420.20">
    <property type="match status" value="1"/>
</dbReference>
<dbReference type="Gene3D" id="1.10.287.470">
    <property type="entry name" value="Helix hairpin bin"/>
    <property type="match status" value="1"/>
</dbReference>
<keyword evidence="6" id="KW-1185">Reference proteome</keyword>
<gene>
    <name evidence="5" type="ORF">DSLASN_00410</name>
</gene>
<keyword evidence="3" id="KW-1133">Transmembrane helix</keyword>